<name>A0ACB9YL92_9PEZI</name>
<proteinExistence type="predicted"/>
<organism evidence="1 2">
    <name type="scientific">Hypoxylon rubiginosum</name>
    <dbReference type="NCBI Taxonomy" id="110542"/>
    <lineage>
        <taxon>Eukaryota</taxon>
        <taxon>Fungi</taxon>
        <taxon>Dikarya</taxon>
        <taxon>Ascomycota</taxon>
        <taxon>Pezizomycotina</taxon>
        <taxon>Sordariomycetes</taxon>
        <taxon>Xylariomycetidae</taxon>
        <taxon>Xylariales</taxon>
        <taxon>Hypoxylaceae</taxon>
        <taxon>Hypoxylon</taxon>
    </lineage>
</organism>
<evidence type="ECO:0000313" key="1">
    <source>
        <dbReference type="EMBL" id="KAI4859923.1"/>
    </source>
</evidence>
<sequence>MIDWDDKWTLQERIRLLRRGKISWFTPEQRIPAVIFKRGDVVDYKINVWAIGLVMFNLLTLGHPDDSEGWVPEMTDLDLADFGKPVRVGRVLSWGSLLIRDPRRPLDAGVAEFISSYDGSLRNLIARCMCDDARHRPTLDSLTRMIERGIERADARVRDYVLAGELRQELSPAKPPLFEIDRLLAKFYSDYFYEPHVSEDPYAQYWVDGTPPGAIRIPTAPGRSAPINDLNPMQGVRPGGAPPRNDPGRTQGIRPGGAPPRNDPNRMQGVRQGGAPLRNDPNRMQGIRQGGAPLRNDPNRMQGIRRRGVPDDEFNIWQFPPDEPRFSMQ</sequence>
<protein>
    <submittedName>
        <fullName evidence="1">Uncharacterized protein</fullName>
    </submittedName>
</protein>
<gene>
    <name evidence="1" type="ORF">F4820DRAFT_132393</name>
</gene>
<dbReference type="Proteomes" id="UP001497700">
    <property type="component" value="Unassembled WGS sequence"/>
</dbReference>
<evidence type="ECO:0000313" key="2">
    <source>
        <dbReference type="Proteomes" id="UP001497700"/>
    </source>
</evidence>
<keyword evidence="2" id="KW-1185">Reference proteome</keyword>
<reference evidence="1 2" key="1">
    <citation type="journal article" date="2022" name="New Phytol.">
        <title>Ecological generalism drives hyperdiversity of secondary metabolite gene clusters in xylarialean endophytes.</title>
        <authorList>
            <person name="Franco M.E.E."/>
            <person name="Wisecaver J.H."/>
            <person name="Arnold A.E."/>
            <person name="Ju Y.M."/>
            <person name="Slot J.C."/>
            <person name="Ahrendt S."/>
            <person name="Moore L.P."/>
            <person name="Eastman K.E."/>
            <person name="Scott K."/>
            <person name="Konkel Z."/>
            <person name="Mondo S.J."/>
            <person name="Kuo A."/>
            <person name="Hayes R.D."/>
            <person name="Haridas S."/>
            <person name="Andreopoulos B."/>
            <person name="Riley R."/>
            <person name="LaButti K."/>
            <person name="Pangilinan J."/>
            <person name="Lipzen A."/>
            <person name="Amirebrahimi M."/>
            <person name="Yan J."/>
            <person name="Adam C."/>
            <person name="Keymanesh K."/>
            <person name="Ng V."/>
            <person name="Louie K."/>
            <person name="Northen T."/>
            <person name="Drula E."/>
            <person name="Henrissat B."/>
            <person name="Hsieh H.M."/>
            <person name="Youens-Clark K."/>
            <person name="Lutzoni F."/>
            <person name="Miadlikowska J."/>
            <person name="Eastwood D.C."/>
            <person name="Hamelin R.C."/>
            <person name="Grigoriev I.V."/>
            <person name="U'Ren J.M."/>
        </authorList>
    </citation>
    <scope>NUCLEOTIDE SEQUENCE [LARGE SCALE GENOMIC DNA]</scope>
    <source>
        <strain evidence="1 2">CBS 119005</strain>
    </source>
</reference>
<comment type="caution">
    <text evidence="1">The sequence shown here is derived from an EMBL/GenBank/DDBJ whole genome shotgun (WGS) entry which is preliminary data.</text>
</comment>
<dbReference type="EMBL" id="MU393607">
    <property type="protein sequence ID" value="KAI4859923.1"/>
    <property type="molecule type" value="Genomic_DNA"/>
</dbReference>
<accession>A0ACB9YL92</accession>